<evidence type="ECO:0000313" key="4">
    <source>
        <dbReference type="EMBL" id="KAL3269976.1"/>
    </source>
</evidence>
<feature type="domain" description="RPAP1 C-terminal" evidence="2">
    <location>
        <begin position="295"/>
        <end position="360"/>
    </location>
</feature>
<dbReference type="Pfam" id="PF08620">
    <property type="entry name" value="RPAP1_C"/>
    <property type="match status" value="1"/>
</dbReference>
<proteinExistence type="inferred from homology"/>
<evidence type="ECO:0000259" key="2">
    <source>
        <dbReference type="Pfam" id="PF08620"/>
    </source>
</evidence>
<accession>A0ABD2MU80</accession>
<feature type="domain" description="RPAP1 N-terminal" evidence="3">
    <location>
        <begin position="184"/>
        <end position="226"/>
    </location>
</feature>
<reference evidence="4 5" key="1">
    <citation type="journal article" date="2021" name="BMC Biol.">
        <title>Horizontally acquired antibacterial genes associated with adaptive radiation of ladybird beetles.</title>
        <authorList>
            <person name="Li H.S."/>
            <person name="Tang X.F."/>
            <person name="Huang Y.H."/>
            <person name="Xu Z.Y."/>
            <person name="Chen M.L."/>
            <person name="Du X.Y."/>
            <person name="Qiu B.Y."/>
            <person name="Chen P.T."/>
            <person name="Zhang W."/>
            <person name="Slipinski A."/>
            <person name="Escalona H.E."/>
            <person name="Waterhouse R.M."/>
            <person name="Zwick A."/>
            <person name="Pang H."/>
        </authorList>
    </citation>
    <scope>NUCLEOTIDE SEQUENCE [LARGE SCALE GENOMIC DNA]</scope>
    <source>
        <strain evidence="4">SYSU2018</strain>
    </source>
</reference>
<evidence type="ECO:0000313" key="5">
    <source>
        <dbReference type="Proteomes" id="UP001516400"/>
    </source>
</evidence>
<dbReference type="PANTHER" id="PTHR21483:SF18">
    <property type="entry name" value="RNA POLYMERASE II-ASSOCIATED PROTEIN 1"/>
    <property type="match status" value="1"/>
</dbReference>
<evidence type="ECO:0000256" key="1">
    <source>
        <dbReference type="ARBA" id="ARBA00009953"/>
    </source>
</evidence>
<gene>
    <name evidence="4" type="ORF">HHI36_009031</name>
</gene>
<dbReference type="InterPro" id="IPR013930">
    <property type="entry name" value="RPAP1_N"/>
</dbReference>
<dbReference type="PANTHER" id="PTHR21483">
    <property type="entry name" value="RNA POLYMERASE II-ASSOCIATED PROTEIN 1"/>
    <property type="match status" value="1"/>
</dbReference>
<comment type="caution">
    <text evidence="4">The sequence shown here is derived from an EMBL/GenBank/DDBJ whole genome shotgun (WGS) entry which is preliminary data.</text>
</comment>
<dbReference type="InterPro" id="IPR039913">
    <property type="entry name" value="RPAP1/Rba50"/>
</dbReference>
<dbReference type="Proteomes" id="UP001516400">
    <property type="component" value="Unassembled WGS sequence"/>
</dbReference>
<keyword evidence="5" id="KW-1185">Reference proteome</keyword>
<name>A0ABD2MU80_9CUCU</name>
<comment type="similarity">
    <text evidence="1">Belongs to the RPAP1 family.</text>
</comment>
<sequence length="440" mass="50020">MYARPIPGETDEDLLAQQEEFLKKFKENKIQLAAKIVPSEKETILSKDTICDNIQAIENDIQDQLANTFESIPRDVDIGRIIEKRKIDDNSSAGSLAFNKNYGFPKAKRRDVTVKTSSGSIFSQQMRQKVQGNSSKLGSFLSSTNNNLDKDVVAMDMDVENDSNLKIGNLVKGSKILSDADKDEIHLKNIDVLKTMPESEILEEKERLLSTMDPAIISFLKARRREQIPKSSNPSITKQNEAGHNINIDKLMATAEILDNPDAEKWLNFDLLETHKLAWMKEIEVAKIDKSRAFEARFDFQGWLLPFTETEINEKNRILYHHGEEPDRPGYTLQELFTLARSSVIQQKTIALNSIANILSLHSTGVYQDILEIPIEQLFFLIRFCMDDNTPGPLNASVKAMWHLICNYIDEICLDCSLGFGWNNVIPILPVDYEKKMIIP</sequence>
<dbReference type="EMBL" id="JABFTP020000021">
    <property type="protein sequence ID" value="KAL3269976.1"/>
    <property type="molecule type" value="Genomic_DNA"/>
</dbReference>
<evidence type="ECO:0000259" key="3">
    <source>
        <dbReference type="Pfam" id="PF08621"/>
    </source>
</evidence>
<dbReference type="Pfam" id="PF08621">
    <property type="entry name" value="RPAP1_N"/>
    <property type="match status" value="1"/>
</dbReference>
<protein>
    <recommendedName>
        <fullName evidence="6">RNA polymerase II-associated protein 1 N-terminal domain-containing protein</fullName>
    </recommendedName>
</protein>
<evidence type="ECO:0008006" key="6">
    <source>
        <dbReference type="Google" id="ProtNLM"/>
    </source>
</evidence>
<dbReference type="InterPro" id="IPR013929">
    <property type="entry name" value="RPAP1_C"/>
</dbReference>
<organism evidence="4 5">
    <name type="scientific">Cryptolaemus montrouzieri</name>
    <dbReference type="NCBI Taxonomy" id="559131"/>
    <lineage>
        <taxon>Eukaryota</taxon>
        <taxon>Metazoa</taxon>
        <taxon>Ecdysozoa</taxon>
        <taxon>Arthropoda</taxon>
        <taxon>Hexapoda</taxon>
        <taxon>Insecta</taxon>
        <taxon>Pterygota</taxon>
        <taxon>Neoptera</taxon>
        <taxon>Endopterygota</taxon>
        <taxon>Coleoptera</taxon>
        <taxon>Polyphaga</taxon>
        <taxon>Cucujiformia</taxon>
        <taxon>Coccinelloidea</taxon>
        <taxon>Coccinellidae</taxon>
        <taxon>Scymninae</taxon>
        <taxon>Scymnini</taxon>
        <taxon>Cryptolaemus</taxon>
    </lineage>
</organism>
<dbReference type="AlphaFoldDB" id="A0ABD2MU80"/>